<dbReference type="NCBIfam" id="TIGR00855">
    <property type="entry name" value="L12"/>
    <property type="match status" value="1"/>
</dbReference>
<dbReference type="STRING" id="946362.F2UE41"/>
<dbReference type="InParanoid" id="F2UE41"/>
<gene>
    <name evidence="6" type="ORF">PTSG_07119</name>
</gene>
<feature type="domain" description="Large ribosomal subunit protein bL12 C-terminal" evidence="4">
    <location>
        <begin position="121"/>
        <end position="188"/>
    </location>
</feature>
<accession>F2UE41</accession>
<dbReference type="RefSeq" id="XP_004992536.1">
    <property type="nucleotide sequence ID" value="XM_004992479.1"/>
</dbReference>
<dbReference type="OrthoDB" id="250175at2759"/>
<dbReference type="CDD" id="cd00387">
    <property type="entry name" value="Ribosomal_L7_L12"/>
    <property type="match status" value="1"/>
</dbReference>
<dbReference type="SUPFAM" id="SSF54736">
    <property type="entry name" value="ClpS-like"/>
    <property type="match status" value="1"/>
</dbReference>
<dbReference type="GO" id="GO:0003735">
    <property type="term" value="F:structural constituent of ribosome"/>
    <property type="evidence" value="ECO:0007669"/>
    <property type="project" value="InterPro"/>
</dbReference>
<dbReference type="Gene3D" id="3.30.1390.10">
    <property type="match status" value="1"/>
</dbReference>
<name>F2UE41_SALR5</name>
<dbReference type="SUPFAM" id="SSF48300">
    <property type="entry name" value="Ribosomal protein L7/12, oligomerisation (N-terminal) domain"/>
    <property type="match status" value="1"/>
</dbReference>
<organism evidence="7">
    <name type="scientific">Salpingoeca rosetta (strain ATCC 50818 / BSB-021)</name>
    <dbReference type="NCBI Taxonomy" id="946362"/>
    <lineage>
        <taxon>Eukaryota</taxon>
        <taxon>Choanoflagellata</taxon>
        <taxon>Craspedida</taxon>
        <taxon>Salpingoecidae</taxon>
        <taxon>Salpingoeca</taxon>
    </lineage>
</organism>
<dbReference type="PANTHER" id="PTHR45987">
    <property type="entry name" value="39S RIBOSOMAL PROTEIN L12"/>
    <property type="match status" value="1"/>
</dbReference>
<protein>
    <submittedName>
        <fullName evidence="6">50S ribosomal protein L7/L12</fullName>
    </submittedName>
</protein>
<evidence type="ECO:0000259" key="4">
    <source>
        <dbReference type="Pfam" id="PF00542"/>
    </source>
</evidence>
<dbReference type="KEGG" id="sre:PTSG_07119"/>
<evidence type="ECO:0000313" key="6">
    <source>
        <dbReference type="EMBL" id="EGD74891.1"/>
    </source>
</evidence>
<proteinExistence type="inferred from homology"/>
<dbReference type="GeneID" id="16073105"/>
<evidence type="ECO:0000256" key="2">
    <source>
        <dbReference type="ARBA" id="ARBA00022980"/>
    </source>
</evidence>
<dbReference type="eggNOG" id="KOG1715">
    <property type="taxonomic scope" value="Eukaryota"/>
</dbReference>
<dbReference type="GO" id="GO:0003729">
    <property type="term" value="F:mRNA binding"/>
    <property type="evidence" value="ECO:0007669"/>
    <property type="project" value="TreeGrafter"/>
</dbReference>
<dbReference type="Pfam" id="PF16320">
    <property type="entry name" value="Ribosomal_L12_N"/>
    <property type="match status" value="1"/>
</dbReference>
<dbReference type="FunFam" id="3.30.1390.10:FF:000001">
    <property type="entry name" value="50S ribosomal protein L7/L12"/>
    <property type="match status" value="1"/>
</dbReference>
<reference evidence="6" key="1">
    <citation type="submission" date="2009-08" db="EMBL/GenBank/DDBJ databases">
        <title>Annotation of Salpingoeca rosetta.</title>
        <authorList>
            <consortium name="The Broad Institute Genome Sequencing Platform"/>
            <person name="Russ C."/>
            <person name="Cuomo C."/>
            <person name="Burger G."/>
            <person name="Gray M.W."/>
            <person name="Holland P.W.H."/>
            <person name="King N."/>
            <person name="Lang F.B.F."/>
            <person name="Roger A.J."/>
            <person name="Ruiz-Trillo I."/>
            <person name="Young S.K."/>
            <person name="Zeng Q."/>
            <person name="Gargeya S."/>
            <person name="Alvarado L."/>
            <person name="Berlin A."/>
            <person name="Chapman S.B."/>
            <person name="Chen Z."/>
            <person name="Freedman E."/>
            <person name="Gellesch M."/>
            <person name="Goldberg J."/>
            <person name="Griggs A."/>
            <person name="Gujja S."/>
            <person name="Heilman E."/>
            <person name="Heiman D."/>
            <person name="Howarth C."/>
            <person name="Mehta T."/>
            <person name="Neiman D."/>
            <person name="Pearson M."/>
            <person name="Roberts A."/>
            <person name="Saif S."/>
            <person name="Shea T."/>
            <person name="Shenoy N."/>
            <person name="Sisk P."/>
            <person name="Stolte C."/>
            <person name="Sykes S."/>
            <person name="White J."/>
            <person name="Yandava C."/>
            <person name="Haas B."/>
            <person name="Nusbaum C."/>
            <person name="Birren B."/>
        </authorList>
    </citation>
    <scope>NUCLEOTIDE SEQUENCE [LARGE SCALE GENOMIC DNA]</scope>
    <source>
        <strain evidence="6">ATCC 50818</strain>
    </source>
</reference>
<dbReference type="Gene3D" id="1.20.5.710">
    <property type="entry name" value="Single helix bin"/>
    <property type="match status" value="1"/>
</dbReference>
<evidence type="ECO:0000256" key="1">
    <source>
        <dbReference type="ARBA" id="ARBA00007197"/>
    </source>
</evidence>
<evidence type="ECO:0000256" key="3">
    <source>
        <dbReference type="ARBA" id="ARBA00023274"/>
    </source>
</evidence>
<dbReference type="InterPro" id="IPR000206">
    <property type="entry name" value="Ribosomal_bL12"/>
</dbReference>
<sequence length="189" mass="20441">MMMNSGRAVMLLRRFAGVATPRLVTSPAALRPQMLARASLSMSRMHASADAATEEQSKEYSPKIENLVSEISSMTLLEVADLVDALKTRLNISDMPVAAVGVAAAPAAEAAAEPVEEKTEFEVKLVKFEDKAKIKVIKEVRNILPDLKLAEAKKLVEDLPQTLKQDVSKEDAEAIKKALEEIGASVEIA</sequence>
<dbReference type="FunCoup" id="F2UE41">
    <property type="interactions" value="918"/>
</dbReference>
<dbReference type="InterPro" id="IPR013823">
    <property type="entry name" value="Ribosomal_bL12_C"/>
</dbReference>
<dbReference type="InterPro" id="IPR008932">
    <property type="entry name" value="Ribosomal_bL12_oligo"/>
</dbReference>
<dbReference type="HAMAP" id="MF_00368">
    <property type="entry name" value="Ribosomal_bL12"/>
    <property type="match status" value="1"/>
</dbReference>
<dbReference type="Pfam" id="PF00542">
    <property type="entry name" value="Ribosomal_L12"/>
    <property type="match status" value="1"/>
</dbReference>
<keyword evidence="2 6" id="KW-0689">Ribosomal protein</keyword>
<dbReference type="Proteomes" id="UP000007799">
    <property type="component" value="Unassembled WGS sequence"/>
</dbReference>
<feature type="domain" description="Large ribosomal subunit protein bL12 oligomerization" evidence="5">
    <location>
        <begin position="63"/>
        <end position="111"/>
    </location>
</feature>
<dbReference type="GO" id="GO:0006412">
    <property type="term" value="P:translation"/>
    <property type="evidence" value="ECO:0007669"/>
    <property type="project" value="InterPro"/>
</dbReference>
<dbReference type="GO" id="GO:0005762">
    <property type="term" value="C:mitochondrial large ribosomal subunit"/>
    <property type="evidence" value="ECO:0007669"/>
    <property type="project" value="TreeGrafter"/>
</dbReference>
<evidence type="ECO:0000313" key="7">
    <source>
        <dbReference type="Proteomes" id="UP000007799"/>
    </source>
</evidence>
<dbReference type="PANTHER" id="PTHR45987:SF4">
    <property type="entry name" value="LARGE RIBOSOMAL SUBUNIT PROTEIN BL12M"/>
    <property type="match status" value="1"/>
</dbReference>
<dbReference type="InterPro" id="IPR036235">
    <property type="entry name" value="Ribosomal_bL12_oligo_N_sf"/>
</dbReference>
<dbReference type="OMA" id="LEDKWGV"/>
<keyword evidence="7" id="KW-1185">Reference proteome</keyword>
<dbReference type="EMBL" id="GL832970">
    <property type="protein sequence ID" value="EGD74891.1"/>
    <property type="molecule type" value="Genomic_DNA"/>
</dbReference>
<dbReference type="InterPro" id="IPR014719">
    <property type="entry name" value="Ribosomal_bL12_C/ClpS-like"/>
</dbReference>
<dbReference type="AlphaFoldDB" id="F2UE41"/>
<keyword evidence="3" id="KW-0687">Ribonucleoprotein</keyword>
<comment type="similarity">
    <text evidence="1">Belongs to the bacterial ribosomal protein bL12 family.</text>
</comment>
<evidence type="ECO:0000259" key="5">
    <source>
        <dbReference type="Pfam" id="PF16320"/>
    </source>
</evidence>